<keyword evidence="2" id="KW-1185">Reference proteome</keyword>
<evidence type="ECO:0000313" key="1">
    <source>
        <dbReference type="EMBL" id="KAG8629708.1"/>
    </source>
</evidence>
<sequence>MGFTLISTIPTPAPTASLAPSQKYIYINNIKNCSTATPQPECNYIWSALELTPGDRNAPRPDRCNDKGIWYGNSTASQPSFPVEVGPFDLPSYKSCSVRKESETDGAQILCGSVATTCTSVKGNARTDCDVNTQEMGGNSVCVFVGM</sequence>
<reference evidence="1" key="1">
    <citation type="submission" date="2021-07" db="EMBL/GenBank/DDBJ databases">
        <title>Elsinoe batatas strain:CRI-CJ2 Genome sequencing and assembly.</title>
        <authorList>
            <person name="Huang L."/>
        </authorList>
    </citation>
    <scope>NUCLEOTIDE SEQUENCE</scope>
    <source>
        <strain evidence="1">CRI-CJ2</strain>
    </source>
</reference>
<organism evidence="1 2">
    <name type="scientific">Elsinoe batatas</name>
    <dbReference type="NCBI Taxonomy" id="2601811"/>
    <lineage>
        <taxon>Eukaryota</taxon>
        <taxon>Fungi</taxon>
        <taxon>Dikarya</taxon>
        <taxon>Ascomycota</taxon>
        <taxon>Pezizomycotina</taxon>
        <taxon>Dothideomycetes</taxon>
        <taxon>Dothideomycetidae</taxon>
        <taxon>Myriangiales</taxon>
        <taxon>Elsinoaceae</taxon>
        <taxon>Elsinoe</taxon>
    </lineage>
</organism>
<dbReference type="OrthoDB" id="3695313at2759"/>
<dbReference type="AlphaFoldDB" id="A0A8K0LCJ6"/>
<accession>A0A8K0LCJ6</accession>
<proteinExistence type="predicted"/>
<comment type="caution">
    <text evidence="1">The sequence shown here is derived from an EMBL/GenBank/DDBJ whole genome shotgun (WGS) entry which is preliminary data.</text>
</comment>
<dbReference type="Proteomes" id="UP000809789">
    <property type="component" value="Unassembled WGS sequence"/>
</dbReference>
<dbReference type="EMBL" id="JAESVG020000002">
    <property type="protein sequence ID" value="KAG8629708.1"/>
    <property type="molecule type" value="Genomic_DNA"/>
</dbReference>
<gene>
    <name evidence="1" type="ORF">KVT40_001327</name>
</gene>
<evidence type="ECO:0000313" key="2">
    <source>
        <dbReference type="Proteomes" id="UP000809789"/>
    </source>
</evidence>
<protein>
    <submittedName>
        <fullName evidence="1">Uncharacterized protein</fullName>
    </submittedName>
</protein>
<name>A0A8K0LCJ6_9PEZI</name>